<reference evidence="1 3" key="1">
    <citation type="journal article" date="2011" name="Nature">
        <title>The Medicago genome provides insight into the evolution of rhizobial symbioses.</title>
        <authorList>
            <person name="Young N.D."/>
            <person name="Debelle F."/>
            <person name="Oldroyd G.E."/>
            <person name="Geurts R."/>
            <person name="Cannon S.B."/>
            <person name="Udvardi M.K."/>
            <person name="Benedito V.A."/>
            <person name="Mayer K.F."/>
            <person name="Gouzy J."/>
            <person name="Schoof H."/>
            <person name="Van de Peer Y."/>
            <person name="Proost S."/>
            <person name="Cook D.R."/>
            <person name="Meyers B.C."/>
            <person name="Spannagl M."/>
            <person name="Cheung F."/>
            <person name="De Mita S."/>
            <person name="Krishnakumar V."/>
            <person name="Gundlach H."/>
            <person name="Zhou S."/>
            <person name="Mudge J."/>
            <person name="Bharti A.K."/>
            <person name="Murray J.D."/>
            <person name="Naoumkina M.A."/>
            <person name="Rosen B."/>
            <person name="Silverstein K.A."/>
            <person name="Tang H."/>
            <person name="Rombauts S."/>
            <person name="Zhao P.X."/>
            <person name="Zhou P."/>
            <person name="Barbe V."/>
            <person name="Bardou P."/>
            <person name="Bechner M."/>
            <person name="Bellec A."/>
            <person name="Berger A."/>
            <person name="Berges H."/>
            <person name="Bidwell S."/>
            <person name="Bisseling T."/>
            <person name="Choisne N."/>
            <person name="Couloux A."/>
            <person name="Denny R."/>
            <person name="Deshpande S."/>
            <person name="Dai X."/>
            <person name="Doyle J.J."/>
            <person name="Dudez A.M."/>
            <person name="Farmer A.D."/>
            <person name="Fouteau S."/>
            <person name="Franken C."/>
            <person name="Gibelin C."/>
            <person name="Gish J."/>
            <person name="Goldstein S."/>
            <person name="Gonzalez A.J."/>
            <person name="Green P.J."/>
            <person name="Hallab A."/>
            <person name="Hartog M."/>
            <person name="Hua A."/>
            <person name="Humphray S.J."/>
            <person name="Jeong D.H."/>
            <person name="Jing Y."/>
            <person name="Jocker A."/>
            <person name="Kenton S.M."/>
            <person name="Kim D.J."/>
            <person name="Klee K."/>
            <person name="Lai H."/>
            <person name="Lang C."/>
            <person name="Lin S."/>
            <person name="Macmil S.L."/>
            <person name="Magdelenat G."/>
            <person name="Matthews L."/>
            <person name="McCorrison J."/>
            <person name="Monaghan E.L."/>
            <person name="Mun J.H."/>
            <person name="Najar F.Z."/>
            <person name="Nicholson C."/>
            <person name="Noirot C."/>
            <person name="O'Bleness M."/>
            <person name="Paule C.R."/>
            <person name="Poulain J."/>
            <person name="Prion F."/>
            <person name="Qin B."/>
            <person name="Qu C."/>
            <person name="Retzel E.F."/>
            <person name="Riddle C."/>
            <person name="Sallet E."/>
            <person name="Samain S."/>
            <person name="Samson N."/>
            <person name="Sanders I."/>
            <person name="Saurat O."/>
            <person name="Scarpelli C."/>
            <person name="Schiex T."/>
            <person name="Segurens B."/>
            <person name="Severin A.J."/>
            <person name="Sherrier D.J."/>
            <person name="Shi R."/>
            <person name="Sims S."/>
            <person name="Singer S.R."/>
            <person name="Sinharoy S."/>
            <person name="Sterck L."/>
            <person name="Viollet A."/>
            <person name="Wang B.B."/>
            <person name="Wang K."/>
            <person name="Wang M."/>
            <person name="Wang X."/>
            <person name="Warfsmann J."/>
            <person name="Weissenbach J."/>
            <person name="White D.D."/>
            <person name="White J.D."/>
            <person name="Wiley G.B."/>
            <person name="Wincker P."/>
            <person name="Xing Y."/>
            <person name="Yang L."/>
            <person name="Yao Z."/>
            <person name="Ying F."/>
            <person name="Zhai J."/>
            <person name="Zhou L."/>
            <person name="Zuber A."/>
            <person name="Denarie J."/>
            <person name="Dixon R.A."/>
            <person name="May G.D."/>
            <person name="Schwartz D.C."/>
            <person name="Rogers J."/>
            <person name="Quetier F."/>
            <person name="Town C.D."/>
            <person name="Roe B.A."/>
        </authorList>
    </citation>
    <scope>NUCLEOTIDE SEQUENCE [LARGE SCALE GENOMIC DNA]</scope>
    <source>
        <strain evidence="1">A17</strain>
        <strain evidence="2 3">cv. Jemalong A17</strain>
    </source>
</reference>
<dbReference type="EnsemblPlants" id="KEH42780">
    <property type="protein sequence ID" value="KEH42780"/>
    <property type="gene ID" value="MTR_1g076260"/>
</dbReference>
<evidence type="ECO:0000313" key="1">
    <source>
        <dbReference type="EMBL" id="KEH42780.1"/>
    </source>
</evidence>
<dbReference type="AlphaFoldDB" id="A0A072VXG6"/>
<dbReference type="Proteomes" id="UP000002051">
    <property type="component" value="Unassembled WGS sequence"/>
</dbReference>
<accession>A0A072VXG6</accession>
<reference evidence="2" key="3">
    <citation type="submission" date="2015-04" db="UniProtKB">
        <authorList>
            <consortium name="EnsemblPlants"/>
        </authorList>
    </citation>
    <scope>IDENTIFICATION</scope>
    <source>
        <strain evidence="2">cv. Jemalong A17</strain>
    </source>
</reference>
<dbReference type="HOGENOM" id="CLU_2310191_0_0_1"/>
<protein>
    <submittedName>
        <fullName evidence="1 2">Uncharacterized protein</fullName>
    </submittedName>
</protein>
<keyword evidence="3" id="KW-1185">Reference proteome</keyword>
<proteinExistence type="predicted"/>
<sequence length="100" mass="12024">MRATHLRNTYIYYALNTLHNSQNKLDCQTSQDEQNPYLEPHNFTSFVVFKVNNYTYFELESLKVFLRWTHVIRASIIHDINLLGFPICHHKRLPTRIIFL</sequence>
<organism evidence="1 3">
    <name type="scientific">Medicago truncatula</name>
    <name type="common">Barrel medic</name>
    <name type="synonym">Medicago tribuloides</name>
    <dbReference type="NCBI Taxonomy" id="3880"/>
    <lineage>
        <taxon>Eukaryota</taxon>
        <taxon>Viridiplantae</taxon>
        <taxon>Streptophyta</taxon>
        <taxon>Embryophyta</taxon>
        <taxon>Tracheophyta</taxon>
        <taxon>Spermatophyta</taxon>
        <taxon>Magnoliopsida</taxon>
        <taxon>eudicotyledons</taxon>
        <taxon>Gunneridae</taxon>
        <taxon>Pentapetalae</taxon>
        <taxon>rosids</taxon>
        <taxon>fabids</taxon>
        <taxon>Fabales</taxon>
        <taxon>Fabaceae</taxon>
        <taxon>Papilionoideae</taxon>
        <taxon>50 kb inversion clade</taxon>
        <taxon>NPAAA clade</taxon>
        <taxon>Hologalegina</taxon>
        <taxon>IRL clade</taxon>
        <taxon>Trifolieae</taxon>
        <taxon>Medicago</taxon>
    </lineage>
</organism>
<reference evidence="1 3" key="2">
    <citation type="journal article" date="2014" name="BMC Genomics">
        <title>An improved genome release (version Mt4.0) for the model legume Medicago truncatula.</title>
        <authorList>
            <person name="Tang H."/>
            <person name="Krishnakumar V."/>
            <person name="Bidwell S."/>
            <person name="Rosen B."/>
            <person name="Chan A."/>
            <person name="Zhou S."/>
            <person name="Gentzbittel L."/>
            <person name="Childs K.L."/>
            <person name="Yandell M."/>
            <person name="Gundlach H."/>
            <person name="Mayer K.F."/>
            <person name="Schwartz D.C."/>
            <person name="Town C.D."/>
        </authorList>
    </citation>
    <scope>GENOME REANNOTATION</scope>
    <source>
        <strain evidence="1">A17</strain>
        <strain evidence="2 3">cv. Jemalong A17</strain>
    </source>
</reference>
<name>A0A072VXG6_MEDTR</name>
<dbReference type="EMBL" id="CM001217">
    <property type="protein sequence ID" value="KEH42780.1"/>
    <property type="molecule type" value="Genomic_DNA"/>
</dbReference>
<evidence type="ECO:0000313" key="3">
    <source>
        <dbReference type="Proteomes" id="UP000002051"/>
    </source>
</evidence>
<evidence type="ECO:0000313" key="2">
    <source>
        <dbReference type="EnsemblPlants" id="KEH42780"/>
    </source>
</evidence>
<gene>
    <name evidence="1" type="ordered locus">MTR_1g076260</name>
</gene>